<evidence type="ECO:0008006" key="3">
    <source>
        <dbReference type="Google" id="ProtNLM"/>
    </source>
</evidence>
<dbReference type="GeneID" id="98642413"/>
<evidence type="ECO:0000313" key="2">
    <source>
        <dbReference type="Proteomes" id="UP000012024"/>
    </source>
</evidence>
<dbReference type="SUPFAM" id="SSF52266">
    <property type="entry name" value="SGNH hydrolase"/>
    <property type="match status" value="1"/>
</dbReference>
<keyword evidence="2" id="KW-1185">Reference proteome</keyword>
<name>M7MG39_9FLAO</name>
<dbReference type="AlphaFoldDB" id="M7MG39"/>
<dbReference type="OrthoDB" id="7443339at2"/>
<sequence>MRYLLILFLAGPIFSQNNPKQFLFVGNSLTYTNNLPKIFENVAANFNETINTKSLCYPNYALEDHWEEGKLQKLINTGTYDYVIVQQGPSSQNEGKLMLIDYGKKIKTLCSKNNSQLVFFMVWPSKYYANTFDGVIQNYLLASQINKALVSPAGEVWKAYELENNLENLYGVDGFHPSKTGSFLSALTLFKTIFPDKNLEDLSFQNAKTWVADKRSYMAIIALIDTITSKQEHPSSHN</sequence>
<dbReference type="GO" id="GO:0016788">
    <property type="term" value="F:hydrolase activity, acting on ester bonds"/>
    <property type="evidence" value="ECO:0007669"/>
    <property type="project" value="UniProtKB-ARBA"/>
</dbReference>
<accession>M7MG39</accession>
<dbReference type="eggNOG" id="COG2755">
    <property type="taxonomic scope" value="Bacteria"/>
</dbReference>
<organism evidence="1 2">
    <name type="scientific">Xanthomarina gelatinilytica</name>
    <dbReference type="NCBI Taxonomy" id="1137281"/>
    <lineage>
        <taxon>Bacteria</taxon>
        <taxon>Pseudomonadati</taxon>
        <taxon>Bacteroidota</taxon>
        <taxon>Flavobacteriia</taxon>
        <taxon>Flavobacteriales</taxon>
        <taxon>Flavobacteriaceae</taxon>
        <taxon>Xanthomarina</taxon>
    </lineage>
</organism>
<dbReference type="InterPro" id="IPR036514">
    <property type="entry name" value="SGNH_hydro_sf"/>
</dbReference>
<dbReference type="Gene3D" id="3.40.50.1110">
    <property type="entry name" value="SGNH hydrolase"/>
    <property type="match status" value="1"/>
</dbReference>
<dbReference type="RefSeq" id="WP_007651392.1">
    <property type="nucleotide sequence ID" value="NZ_ANLA01000021.1"/>
</dbReference>
<protein>
    <recommendedName>
        <fullName evidence="3">SGNH/GDSL hydrolase family protein</fullName>
    </recommendedName>
</protein>
<dbReference type="PATRIC" id="fig|1137281.3.peg.2596"/>
<gene>
    <name evidence="1" type="ORF">D778_01240</name>
</gene>
<dbReference type="Proteomes" id="UP000012024">
    <property type="component" value="Unassembled WGS sequence"/>
</dbReference>
<comment type="caution">
    <text evidence="1">The sequence shown here is derived from an EMBL/GenBank/DDBJ whole genome shotgun (WGS) entry which is preliminary data.</text>
</comment>
<evidence type="ECO:0000313" key="1">
    <source>
        <dbReference type="EMBL" id="EMQ94056.1"/>
    </source>
</evidence>
<reference evidence="1 2" key="1">
    <citation type="submission" date="2012-12" db="EMBL/GenBank/DDBJ databases">
        <title>Genome assembly of Formosa sp. AK20.</title>
        <authorList>
            <person name="Kumar R."/>
            <person name="Khatri I."/>
            <person name="Vaidya B."/>
            <person name="Subramanian S."/>
            <person name="Pinnaka A."/>
        </authorList>
    </citation>
    <scope>NUCLEOTIDE SEQUENCE [LARGE SCALE GENOMIC DNA]</scope>
    <source>
        <strain evidence="1 2">AK20</strain>
    </source>
</reference>
<proteinExistence type="predicted"/>
<dbReference type="EMBL" id="ANLA01000021">
    <property type="protein sequence ID" value="EMQ94056.1"/>
    <property type="molecule type" value="Genomic_DNA"/>
</dbReference>